<sequence length="128" mass="14654">MSMDGRVVWTGYFLLQDSRGWWTISSPLPLLAMDKHVRKSLTLHLILQWPEVRVIKPRGLEQCRAQSASATVVHNYFAELDKILDKYAVLTSHESRGIKCKESLTKKNDKRSQADTLTKLTEKPMGNN</sequence>
<gene>
    <name evidence="2" type="ORF">DPMN_076565</name>
</gene>
<keyword evidence="3" id="KW-1185">Reference proteome</keyword>
<reference evidence="2" key="2">
    <citation type="submission" date="2020-11" db="EMBL/GenBank/DDBJ databases">
        <authorList>
            <person name="McCartney M.A."/>
            <person name="Auch B."/>
            <person name="Kono T."/>
            <person name="Mallez S."/>
            <person name="Becker A."/>
            <person name="Gohl D.M."/>
            <person name="Silverstein K.A.T."/>
            <person name="Koren S."/>
            <person name="Bechman K.B."/>
            <person name="Herman A."/>
            <person name="Abrahante J.E."/>
            <person name="Garbe J."/>
        </authorList>
    </citation>
    <scope>NUCLEOTIDE SEQUENCE</scope>
    <source>
        <strain evidence="2">Duluth1</strain>
        <tissue evidence="2">Whole animal</tissue>
    </source>
</reference>
<dbReference type="EMBL" id="JAIWYP010000015">
    <property type="protein sequence ID" value="KAH3701577.1"/>
    <property type="molecule type" value="Genomic_DNA"/>
</dbReference>
<organism evidence="2 3">
    <name type="scientific">Dreissena polymorpha</name>
    <name type="common">Zebra mussel</name>
    <name type="synonym">Mytilus polymorpha</name>
    <dbReference type="NCBI Taxonomy" id="45954"/>
    <lineage>
        <taxon>Eukaryota</taxon>
        <taxon>Metazoa</taxon>
        <taxon>Spiralia</taxon>
        <taxon>Lophotrochozoa</taxon>
        <taxon>Mollusca</taxon>
        <taxon>Bivalvia</taxon>
        <taxon>Autobranchia</taxon>
        <taxon>Heteroconchia</taxon>
        <taxon>Euheterodonta</taxon>
        <taxon>Imparidentia</taxon>
        <taxon>Neoheterodontei</taxon>
        <taxon>Myida</taxon>
        <taxon>Dreissenoidea</taxon>
        <taxon>Dreissenidae</taxon>
        <taxon>Dreissena</taxon>
    </lineage>
</organism>
<name>A0A9D3YJA4_DREPO</name>
<comment type="caution">
    <text evidence="2">The sequence shown here is derived from an EMBL/GenBank/DDBJ whole genome shotgun (WGS) entry which is preliminary data.</text>
</comment>
<evidence type="ECO:0000313" key="3">
    <source>
        <dbReference type="Proteomes" id="UP000828390"/>
    </source>
</evidence>
<evidence type="ECO:0000313" key="2">
    <source>
        <dbReference type="EMBL" id="KAH3701577.1"/>
    </source>
</evidence>
<dbReference type="Proteomes" id="UP000828390">
    <property type="component" value="Unassembled WGS sequence"/>
</dbReference>
<protein>
    <submittedName>
        <fullName evidence="2">Uncharacterized protein</fullName>
    </submittedName>
</protein>
<evidence type="ECO:0000256" key="1">
    <source>
        <dbReference type="SAM" id="MobiDB-lite"/>
    </source>
</evidence>
<reference evidence="2" key="1">
    <citation type="journal article" date="2019" name="bioRxiv">
        <title>The Genome of the Zebra Mussel, Dreissena polymorpha: A Resource for Invasive Species Research.</title>
        <authorList>
            <person name="McCartney M.A."/>
            <person name="Auch B."/>
            <person name="Kono T."/>
            <person name="Mallez S."/>
            <person name="Zhang Y."/>
            <person name="Obille A."/>
            <person name="Becker A."/>
            <person name="Abrahante J.E."/>
            <person name="Garbe J."/>
            <person name="Badalamenti J.P."/>
            <person name="Herman A."/>
            <person name="Mangelson H."/>
            <person name="Liachko I."/>
            <person name="Sullivan S."/>
            <person name="Sone E.D."/>
            <person name="Koren S."/>
            <person name="Silverstein K.A.T."/>
            <person name="Beckman K.B."/>
            <person name="Gohl D.M."/>
        </authorList>
    </citation>
    <scope>NUCLEOTIDE SEQUENCE</scope>
    <source>
        <strain evidence="2">Duluth1</strain>
        <tissue evidence="2">Whole animal</tissue>
    </source>
</reference>
<dbReference type="AlphaFoldDB" id="A0A9D3YJA4"/>
<proteinExistence type="predicted"/>
<accession>A0A9D3YJA4</accession>
<feature type="region of interest" description="Disordered" evidence="1">
    <location>
        <begin position="102"/>
        <end position="128"/>
    </location>
</feature>
<feature type="compositionally biased region" description="Basic and acidic residues" evidence="1">
    <location>
        <begin position="102"/>
        <end position="113"/>
    </location>
</feature>